<keyword evidence="1" id="KW-0732">Signal</keyword>
<keyword evidence="3" id="KW-1185">Reference proteome</keyword>
<evidence type="ECO:0000313" key="2">
    <source>
        <dbReference type="EMBL" id="GAA5503662.1"/>
    </source>
</evidence>
<comment type="caution">
    <text evidence="2">The sequence shown here is derived from an EMBL/GenBank/DDBJ whole genome shotgun (WGS) entry which is preliminary data.</text>
</comment>
<feature type="chain" id="PRO_5046498474" description="Secreted protein" evidence="1">
    <location>
        <begin position="21"/>
        <end position="184"/>
    </location>
</feature>
<dbReference type="EMBL" id="BAABRN010000059">
    <property type="protein sequence ID" value="GAA5503662.1"/>
    <property type="molecule type" value="Genomic_DNA"/>
</dbReference>
<name>A0ABP9VIY7_9DEIO</name>
<evidence type="ECO:0000313" key="3">
    <source>
        <dbReference type="Proteomes" id="UP001458946"/>
    </source>
</evidence>
<reference evidence="2 3" key="1">
    <citation type="submission" date="2024-02" db="EMBL/GenBank/DDBJ databases">
        <title>Deinococcus xinjiangensis NBRC 107630.</title>
        <authorList>
            <person name="Ichikawa N."/>
            <person name="Katano-Makiyama Y."/>
            <person name="Hidaka K."/>
        </authorList>
    </citation>
    <scope>NUCLEOTIDE SEQUENCE [LARGE SCALE GENOMIC DNA]</scope>
    <source>
        <strain evidence="2 3">NBRC 107630</strain>
    </source>
</reference>
<dbReference type="Proteomes" id="UP001458946">
    <property type="component" value="Unassembled WGS sequence"/>
</dbReference>
<sequence>MNKLLKLSALLGLLSLPALALSPQAAAPQTVPIPREKISLTCTDTYFKSPRQNFLLEDENYPTCTLRLPLALKERWAGARTFYIIPRVSASLHTVGERGAGKWLPLSPLVNAGVDPMHLAISSRQYSAIELTGSFGKLSDKAGGNKPDTVSTGGKVTVCAAPVYKDEDPCKTFDVAARFKVYKR</sequence>
<evidence type="ECO:0008006" key="4">
    <source>
        <dbReference type="Google" id="ProtNLM"/>
    </source>
</evidence>
<dbReference type="RefSeq" id="WP_353543631.1">
    <property type="nucleotide sequence ID" value="NZ_BAABRN010000059.1"/>
</dbReference>
<feature type="signal peptide" evidence="1">
    <location>
        <begin position="1"/>
        <end position="20"/>
    </location>
</feature>
<accession>A0ABP9VIY7</accession>
<gene>
    <name evidence="2" type="ORF">Dxin01_03421</name>
</gene>
<proteinExistence type="predicted"/>
<evidence type="ECO:0000256" key="1">
    <source>
        <dbReference type="SAM" id="SignalP"/>
    </source>
</evidence>
<organism evidence="2 3">
    <name type="scientific">Deinococcus xinjiangensis</name>
    <dbReference type="NCBI Taxonomy" id="457454"/>
    <lineage>
        <taxon>Bacteria</taxon>
        <taxon>Thermotogati</taxon>
        <taxon>Deinococcota</taxon>
        <taxon>Deinococci</taxon>
        <taxon>Deinococcales</taxon>
        <taxon>Deinococcaceae</taxon>
        <taxon>Deinococcus</taxon>
    </lineage>
</organism>
<protein>
    <recommendedName>
        <fullName evidence="4">Secreted protein</fullName>
    </recommendedName>
</protein>